<dbReference type="InterPro" id="IPR050802">
    <property type="entry name" value="EF-GSTs"/>
</dbReference>
<organism evidence="3 4">
    <name type="scientific">Salinisphaera aquimarina</name>
    <dbReference type="NCBI Taxonomy" id="2094031"/>
    <lineage>
        <taxon>Bacteria</taxon>
        <taxon>Pseudomonadati</taxon>
        <taxon>Pseudomonadota</taxon>
        <taxon>Gammaproteobacteria</taxon>
        <taxon>Salinisphaerales</taxon>
        <taxon>Salinisphaeraceae</taxon>
        <taxon>Salinisphaera</taxon>
    </lineage>
</organism>
<accession>A0ABV7EMA9</accession>
<dbReference type="RefSeq" id="WP_380688281.1">
    <property type="nucleotide sequence ID" value="NZ_JBHRSS010000003.1"/>
</dbReference>
<feature type="domain" description="GST C-terminal" evidence="2">
    <location>
        <begin position="89"/>
        <end position="205"/>
    </location>
</feature>
<evidence type="ECO:0000313" key="3">
    <source>
        <dbReference type="EMBL" id="MFC3103853.1"/>
    </source>
</evidence>
<dbReference type="InterPro" id="IPR040079">
    <property type="entry name" value="Glutathione_S-Trfase"/>
</dbReference>
<evidence type="ECO:0000313" key="4">
    <source>
        <dbReference type="Proteomes" id="UP001595462"/>
    </source>
</evidence>
<dbReference type="InterPro" id="IPR004045">
    <property type="entry name" value="Glutathione_S-Trfase_N"/>
</dbReference>
<dbReference type="SFLD" id="SFLDG00358">
    <property type="entry name" value="Main_(cytGST)"/>
    <property type="match status" value="1"/>
</dbReference>
<dbReference type="SUPFAM" id="SSF52833">
    <property type="entry name" value="Thioredoxin-like"/>
    <property type="match status" value="1"/>
</dbReference>
<feature type="domain" description="GST N-terminal" evidence="1">
    <location>
        <begin position="1"/>
        <end position="84"/>
    </location>
</feature>
<name>A0ABV7EMA9_9GAMM</name>
<dbReference type="PANTHER" id="PTHR43986">
    <property type="entry name" value="ELONGATION FACTOR 1-GAMMA"/>
    <property type="match status" value="1"/>
</dbReference>
<protein>
    <submittedName>
        <fullName evidence="3">Glutathione S-transferase family protein</fullName>
    </submittedName>
</protein>
<dbReference type="PROSITE" id="PS50405">
    <property type="entry name" value="GST_CTER"/>
    <property type="match status" value="1"/>
</dbReference>
<dbReference type="EMBL" id="JBHRSS010000003">
    <property type="protein sequence ID" value="MFC3103853.1"/>
    <property type="molecule type" value="Genomic_DNA"/>
</dbReference>
<evidence type="ECO:0000259" key="2">
    <source>
        <dbReference type="PROSITE" id="PS50405"/>
    </source>
</evidence>
<sequence>MKLYQSDRAPNPRRVRIFMAEKGLDLGNMEIINLDLVAGENLSADYRRKDPMCGVPTLELDDGTCISESVAISRYFEEIQPEPALMGRDAKSKAAIEMWNRRMELKLLLPVALAFRNISRAFADREKCSKEFGEISLERATKMFTFLDQHLANNDYIAGDDFSIADITALCAVDFARVVKLRIGEDQPHLKRWHDAVSARDSAKA</sequence>
<reference evidence="4" key="1">
    <citation type="journal article" date="2019" name="Int. J. Syst. Evol. Microbiol.">
        <title>The Global Catalogue of Microorganisms (GCM) 10K type strain sequencing project: providing services to taxonomists for standard genome sequencing and annotation.</title>
        <authorList>
            <consortium name="The Broad Institute Genomics Platform"/>
            <consortium name="The Broad Institute Genome Sequencing Center for Infectious Disease"/>
            <person name="Wu L."/>
            <person name="Ma J."/>
        </authorList>
    </citation>
    <scope>NUCLEOTIDE SEQUENCE [LARGE SCALE GENOMIC DNA]</scope>
    <source>
        <strain evidence="4">KCTC 52640</strain>
    </source>
</reference>
<proteinExistence type="predicted"/>
<dbReference type="InterPro" id="IPR010987">
    <property type="entry name" value="Glutathione-S-Trfase_C-like"/>
</dbReference>
<gene>
    <name evidence="3" type="ORF">ACFOSU_08105</name>
</gene>
<dbReference type="Gene3D" id="3.40.30.10">
    <property type="entry name" value="Glutaredoxin"/>
    <property type="match status" value="1"/>
</dbReference>
<dbReference type="PROSITE" id="PS50404">
    <property type="entry name" value="GST_NTER"/>
    <property type="match status" value="1"/>
</dbReference>
<dbReference type="Proteomes" id="UP001595462">
    <property type="component" value="Unassembled WGS sequence"/>
</dbReference>
<dbReference type="InterPro" id="IPR036282">
    <property type="entry name" value="Glutathione-S-Trfase_C_sf"/>
</dbReference>
<dbReference type="SUPFAM" id="SSF47616">
    <property type="entry name" value="GST C-terminal domain-like"/>
    <property type="match status" value="1"/>
</dbReference>
<comment type="caution">
    <text evidence="3">The sequence shown here is derived from an EMBL/GenBank/DDBJ whole genome shotgun (WGS) entry which is preliminary data.</text>
</comment>
<dbReference type="InterPro" id="IPR004046">
    <property type="entry name" value="GST_C"/>
</dbReference>
<evidence type="ECO:0000259" key="1">
    <source>
        <dbReference type="PROSITE" id="PS50404"/>
    </source>
</evidence>
<dbReference type="CDD" id="cd03051">
    <property type="entry name" value="GST_N_GTT2_like"/>
    <property type="match status" value="1"/>
</dbReference>
<dbReference type="Pfam" id="PF00043">
    <property type="entry name" value="GST_C"/>
    <property type="match status" value="1"/>
</dbReference>
<dbReference type="Pfam" id="PF13417">
    <property type="entry name" value="GST_N_3"/>
    <property type="match status" value="1"/>
</dbReference>
<dbReference type="SFLD" id="SFLDS00019">
    <property type="entry name" value="Glutathione_Transferase_(cytos"/>
    <property type="match status" value="1"/>
</dbReference>
<dbReference type="Gene3D" id="1.20.1050.10">
    <property type="match status" value="1"/>
</dbReference>
<dbReference type="InterPro" id="IPR036249">
    <property type="entry name" value="Thioredoxin-like_sf"/>
</dbReference>
<keyword evidence="4" id="KW-1185">Reference proteome</keyword>
<dbReference type="PANTHER" id="PTHR43986:SF1">
    <property type="entry name" value="ELONGATION FACTOR 1-GAMMA"/>
    <property type="match status" value="1"/>
</dbReference>
<dbReference type="InterPro" id="IPR034345">
    <property type="entry name" value="Gtt2-like_N"/>
</dbReference>